<organism evidence="3 4">
    <name type="scientific">Microbulbifer hydrolyticus</name>
    <dbReference type="NCBI Taxonomy" id="48074"/>
    <lineage>
        <taxon>Bacteria</taxon>
        <taxon>Pseudomonadati</taxon>
        <taxon>Pseudomonadota</taxon>
        <taxon>Gammaproteobacteria</taxon>
        <taxon>Cellvibrionales</taxon>
        <taxon>Microbulbiferaceae</taxon>
        <taxon>Microbulbifer</taxon>
    </lineage>
</organism>
<dbReference type="SUPFAM" id="SSF50969">
    <property type="entry name" value="YVTN repeat-like/Quinoprotein amine dehydrogenase"/>
    <property type="match status" value="1"/>
</dbReference>
<proteinExistence type="predicted"/>
<dbReference type="EMBL" id="CP047491">
    <property type="protein sequence ID" value="QHQ40655.1"/>
    <property type="molecule type" value="Genomic_DNA"/>
</dbReference>
<dbReference type="Pfam" id="PF16261">
    <property type="entry name" value="DUF4915"/>
    <property type="match status" value="1"/>
</dbReference>
<dbReference type="InterPro" id="IPR011044">
    <property type="entry name" value="Quino_amine_DH_bsu"/>
</dbReference>
<accession>A0ABX6J0S2</accession>
<evidence type="ECO:0000256" key="1">
    <source>
        <dbReference type="SAM" id="MobiDB-lite"/>
    </source>
</evidence>
<feature type="domain" description="Conserved hypothetical protein CHP03032" evidence="2">
    <location>
        <begin position="25"/>
        <end position="338"/>
    </location>
</feature>
<reference evidence="3 4" key="1">
    <citation type="submission" date="2020-01" db="EMBL/GenBank/DDBJ databases">
        <title>The possibility of degradation of plastic by Microbulbifer hydrolyticus IRE-31.</title>
        <authorList>
            <person name="Liu L."/>
        </authorList>
    </citation>
    <scope>NUCLEOTIDE SEQUENCE [LARGE SCALE GENOMIC DNA]</scope>
    <source>
        <strain evidence="3 4">IRE-31</strain>
    </source>
</reference>
<protein>
    <submittedName>
        <fullName evidence="3">TIGR03032 family protein</fullName>
    </submittedName>
</protein>
<keyword evidence="4" id="KW-1185">Reference proteome</keyword>
<evidence type="ECO:0000313" key="4">
    <source>
        <dbReference type="Proteomes" id="UP000464675"/>
    </source>
</evidence>
<feature type="region of interest" description="Disordered" evidence="1">
    <location>
        <begin position="1"/>
        <end position="23"/>
    </location>
</feature>
<evidence type="ECO:0000259" key="2">
    <source>
        <dbReference type="Pfam" id="PF16261"/>
    </source>
</evidence>
<dbReference type="InterPro" id="IPR017481">
    <property type="entry name" value="CHP03032"/>
</dbReference>
<name>A0ABX6J0S2_9GAMM</name>
<sequence>MTEPTAGEQQKPKQEPVRKSCSSGLSSWMHQNQLSIAFTSYQSGRVYMVGAEPGGKLSFHERIFQRAMGIVGNRKRIYMGGLYQVWRFENVLQPGQVANKIFDACYVPRNAQFTGEVDIHELGIQKDGKIIFVNTKYNCLAEPSLTHSFRVIWKPEFISKIVPEDRCHLNGLAMVDGKPKYVTAVCKSDTIDGWRERRDNGGIVIDVETNKIVCEGLSMPHSPRWVDGKLWVLNSGTGYLGTVDFENKKFVPHTFCPGFMRGLAIHGDYAIVGLSKPRYERFEGLELDKNLADKDSEAWCGVQFINLKNGNVEHWIRLDGPVSELFDLTVLPGVRCPMGIGQQSKENLTMVTFEDATGTSAGASDAA</sequence>
<evidence type="ECO:0000313" key="3">
    <source>
        <dbReference type="EMBL" id="QHQ40655.1"/>
    </source>
</evidence>
<dbReference type="Proteomes" id="UP000464675">
    <property type="component" value="Chromosome"/>
</dbReference>
<dbReference type="NCBIfam" id="TIGR03032">
    <property type="entry name" value="TIGR03032 family protein"/>
    <property type="match status" value="1"/>
</dbReference>
<gene>
    <name evidence="3" type="ORF">GTQ55_00885</name>
</gene>